<reference evidence="3" key="2">
    <citation type="submission" date="2021-02" db="EMBL/GenBank/DDBJ databases">
        <authorList>
            <person name="Kimball J.A."/>
            <person name="Haas M.W."/>
            <person name="Macchietto M."/>
            <person name="Kono T."/>
            <person name="Duquette J."/>
            <person name="Shao M."/>
        </authorList>
    </citation>
    <scope>NUCLEOTIDE SEQUENCE</scope>
    <source>
        <tissue evidence="3">Fresh leaf tissue</tissue>
    </source>
</reference>
<evidence type="ECO:0000313" key="4">
    <source>
        <dbReference type="Proteomes" id="UP000729402"/>
    </source>
</evidence>
<dbReference type="EMBL" id="JAAALK010000953">
    <property type="protein sequence ID" value="KAG8043784.1"/>
    <property type="molecule type" value="Genomic_DNA"/>
</dbReference>
<keyword evidence="2" id="KW-0732">Signal</keyword>
<sequence length="124" mass="13327">MEKLPCVVFFVSGLLLASVAEASSASLPLSMSSRRQARVLGHKGRGLLGEDDLLGHRHHHQGKHKEQPQVVAMEVVTTKKKAAAAGWTNKDDGARVPGLIDGEDYSVVAMHSPSAPKHKHPNKP</sequence>
<dbReference type="Proteomes" id="UP000729402">
    <property type="component" value="Unassembled WGS sequence"/>
</dbReference>
<evidence type="ECO:0000256" key="1">
    <source>
        <dbReference type="SAM" id="MobiDB-lite"/>
    </source>
</evidence>
<reference evidence="3" key="1">
    <citation type="journal article" date="2021" name="bioRxiv">
        <title>Whole Genome Assembly and Annotation of Northern Wild Rice, Zizania palustris L., Supports a Whole Genome Duplication in the Zizania Genus.</title>
        <authorList>
            <person name="Haas M."/>
            <person name="Kono T."/>
            <person name="Macchietto M."/>
            <person name="Millas R."/>
            <person name="McGilp L."/>
            <person name="Shao M."/>
            <person name="Duquette J."/>
            <person name="Hirsch C.N."/>
            <person name="Kimball J."/>
        </authorList>
    </citation>
    <scope>NUCLEOTIDE SEQUENCE</scope>
    <source>
        <tissue evidence="3">Fresh leaf tissue</tissue>
    </source>
</reference>
<evidence type="ECO:0000256" key="2">
    <source>
        <dbReference type="SAM" id="SignalP"/>
    </source>
</evidence>
<dbReference type="AlphaFoldDB" id="A0A8J5RDJ6"/>
<organism evidence="3 4">
    <name type="scientific">Zizania palustris</name>
    <name type="common">Northern wild rice</name>
    <dbReference type="NCBI Taxonomy" id="103762"/>
    <lineage>
        <taxon>Eukaryota</taxon>
        <taxon>Viridiplantae</taxon>
        <taxon>Streptophyta</taxon>
        <taxon>Embryophyta</taxon>
        <taxon>Tracheophyta</taxon>
        <taxon>Spermatophyta</taxon>
        <taxon>Magnoliopsida</taxon>
        <taxon>Liliopsida</taxon>
        <taxon>Poales</taxon>
        <taxon>Poaceae</taxon>
        <taxon>BOP clade</taxon>
        <taxon>Oryzoideae</taxon>
        <taxon>Oryzeae</taxon>
        <taxon>Zizaniinae</taxon>
        <taxon>Zizania</taxon>
    </lineage>
</organism>
<accession>A0A8J5RDJ6</accession>
<protein>
    <submittedName>
        <fullName evidence="3">Uncharacterized protein</fullName>
    </submittedName>
</protein>
<gene>
    <name evidence="3" type="ORF">GUJ93_ZPchr0458g22685</name>
</gene>
<name>A0A8J5RDJ6_ZIZPA</name>
<feature type="region of interest" description="Disordered" evidence="1">
    <location>
        <begin position="49"/>
        <end position="69"/>
    </location>
</feature>
<feature type="signal peptide" evidence="2">
    <location>
        <begin position="1"/>
        <end position="22"/>
    </location>
</feature>
<proteinExistence type="predicted"/>
<evidence type="ECO:0000313" key="3">
    <source>
        <dbReference type="EMBL" id="KAG8043784.1"/>
    </source>
</evidence>
<keyword evidence="4" id="KW-1185">Reference proteome</keyword>
<comment type="caution">
    <text evidence="3">The sequence shown here is derived from an EMBL/GenBank/DDBJ whole genome shotgun (WGS) entry which is preliminary data.</text>
</comment>
<feature type="chain" id="PRO_5035250960" evidence="2">
    <location>
        <begin position="23"/>
        <end position="124"/>
    </location>
</feature>